<evidence type="ECO:0000313" key="2">
    <source>
        <dbReference type="EMBL" id="DAE92445.1"/>
    </source>
</evidence>
<name>A0A8S5RT69_9CAUD</name>
<reference evidence="2" key="1">
    <citation type="journal article" date="2021" name="Proc. Natl. Acad. Sci. U.S.A.">
        <title>A Catalog of Tens of Thousands of Viruses from Human Metagenomes Reveals Hidden Associations with Chronic Diseases.</title>
        <authorList>
            <person name="Tisza M.J."/>
            <person name="Buck C.B."/>
        </authorList>
    </citation>
    <scope>NUCLEOTIDE SEQUENCE</scope>
    <source>
        <strain evidence="2">Ct7CH26</strain>
    </source>
</reference>
<feature type="compositionally biased region" description="Basic and acidic residues" evidence="1">
    <location>
        <begin position="1"/>
        <end position="11"/>
    </location>
</feature>
<organism evidence="2">
    <name type="scientific">Myoviridae sp. ct7CH26</name>
    <dbReference type="NCBI Taxonomy" id="2827604"/>
    <lineage>
        <taxon>Viruses</taxon>
        <taxon>Duplodnaviria</taxon>
        <taxon>Heunggongvirae</taxon>
        <taxon>Uroviricota</taxon>
        <taxon>Caudoviricetes</taxon>
    </lineage>
</organism>
<accession>A0A8S5RT69</accession>
<sequence length="299" mass="33363">MVNIHAAEDPLQKQCPAFERKPEPYTMHGSGRNKQLNGRNEGKPPVGGSEHSLLTIGSRLLIDRPVFPLAVPIEIFVTYILLDFSFVGGDRFINPRLGFAPFIRFLEPALFETCLHIDYVASFDQCHCRFQCIVVRRQHFAQRIGMSVPPYMDAFDFSVGKSYSDSCFCTHNTLYISCLSRCKDGIIIRDTQVFLQLLSHLFSISYTLSKRVAHLSQCLAFIAIERADEIVVAVIVAVPVLLVEATPIGGSKHSRKGAILSCGNTRNRVSSGFCSAEFHHRIVLCAPAFRQGARLSVTR</sequence>
<proteinExistence type="predicted"/>
<feature type="region of interest" description="Disordered" evidence="1">
    <location>
        <begin position="1"/>
        <end position="49"/>
    </location>
</feature>
<evidence type="ECO:0000256" key="1">
    <source>
        <dbReference type="SAM" id="MobiDB-lite"/>
    </source>
</evidence>
<dbReference type="EMBL" id="BK057800">
    <property type="protein sequence ID" value="DAE92445.1"/>
    <property type="molecule type" value="Genomic_DNA"/>
</dbReference>
<protein>
    <submittedName>
        <fullName evidence="2">Uncharacterized protein</fullName>
    </submittedName>
</protein>